<dbReference type="EMBL" id="MBUA01000023">
    <property type="protein sequence ID" value="MBC6491935.1"/>
    <property type="molecule type" value="Genomic_DNA"/>
</dbReference>
<dbReference type="Gene3D" id="3.40.250.10">
    <property type="entry name" value="Rhodanese-like domain"/>
    <property type="match status" value="1"/>
</dbReference>
<dbReference type="PROSITE" id="PS50206">
    <property type="entry name" value="RHODANESE_3"/>
    <property type="match status" value="1"/>
</dbReference>
<keyword evidence="3" id="KW-1185">Reference proteome</keyword>
<evidence type="ECO:0000313" key="2">
    <source>
        <dbReference type="EMBL" id="MBC6491935.1"/>
    </source>
</evidence>
<sequence>MFDFLKKLFGPGTDFRALKEKGAVIIDVRTPGEFMAGNISGSLNIPLDALKAQLPILKKKGMPVIAVCRSGNRSAMAVAQLKQAGIEAYNGGAWISLKNKI</sequence>
<accession>A0ABR7MB31</accession>
<dbReference type="SUPFAM" id="SSF52821">
    <property type="entry name" value="Rhodanese/Cell cycle control phosphatase"/>
    <property type="match status" value="1"/>
</dbReference>
<dbReference type="InterPro" id="IPR050229">
    <property type="entry name" value="GlpE_sulfurtransferase"/>
</dbReference>
<organism evidence="2 3">
    <name type="scientific">Flavihumibacter stibioxidans</name>
    <dbReference type="NCBI Taxonomy" id="1834163"/>
    <lineage>
        <taxon>Bacteria</taxon>
        <taxon>Pseudomonadati</taxon>
        <taxon>Bacteroidota</taxon>
        <taxon>Chitinophagia</taxon>
        <taxon>Chitinophagales</taxon>
        <taxon>Chitinophagaceae</taxon>
        <taxon>Flavihumibacter</taxon>
    </lineage>
</organism>
<dbReference type="PANTHER" id="PTHR43031:SF1">
    <property type="entry name" value="PYRIDINE NUCLEOTIDE-DISULPHIDE OXIDOREDUCTASE"/>
    <property type="match status" value="1"/>
</dbReference>
<proteinExistence type="predicted"/>
<dbReference type="Pfam" id="PF00581">
    <property type="entry name" value="Rhodanese"/>
    <property type="match status" value="1"/>
</dbReference>
<dbReference type="Proteomes" id="UP000765802">
    <property type="component" value="Unassembled WGS sequence"/>
</dbReference>
<dbReference type="InterPro" id="IPR001763">
    <property type="entry name" value="Rhodanese-like_dom"/>
</dbReference>
<protein>
    <submittedName>
        <fullName evidence="2">Sulfurtransferase</fullName>
    </submittedName>
</protein>
<reference evidence="2 3" key="1">
    <citation type="submission" date="2016-07" db="EMBL/GenBank/DDBJ databases">
        <title>Genome analysis of Flavihumibacter stibioxidans YS-17.</title>
        <authorList>
            <person name="Shi K."/>
            <person name="Han Y."/>
            <person name="Wang G."/>
        </authorList>
    </citation>
    <scope>NUCLEOTIDE SEQUENCE [LARGE SCALE GENOMIC DNA]</scope>
    <source>
        <strain evidence="2 3">YS-17</strain>
    </source>
</reference>
<feature type="domain" description="Rhodanese" evidence="1">
    <location>
        <begin position="19"/>
        <end position="96"/>
    </location>
</feature>
<dbReference type="InterPro" id="IPR036873">
    <property type="entry name" value="Rhodanese-like_dom_sf"/>
</dbReference>
<dbReference type="SMART" id="SM00450">
    <property type="entry name" value="RHOD"/>
    <property type="match status" value="1"/>
</dbReference>
<evidence type="ECO:0000313" key="3">
    <source>
        <dbReference type="Proteomes" id="UP000765802"/>
    </source>
</evidence>
<name>A0ABR7MB31_9BACT</name>
<dbReference type="RefSeq" id="WP_187257249.1">
    <property type="nucleotide sequence ID" value="NZ_JBHULF010000007.1"/>
</dbReference>
<dbReference type="CDD" id="cd00158">
    <property type="entry name" value="RHOD"/>
    <property type="match status" value="1"/>
</dbReference>
<gene>
    <name evidence="2" type="ORF">BC349_12805</name>
</gene>
<dbReference type="PANTHER" id="PTHR43031">
    <property type="entry name" value="FAD-DEPENDENT OXIDOREDUCTASE"/>
    <property type="match status" value="1"/>
</dbReference>
<evidence type="ECO:0000259" key="1">
    <source>
        <dbReference type="PROSITE" id="PS50206"/>
    </source>
</evidence>
<comment type="caution">
    <text evidence="2">The sequence shown here is derived from an EMBL/GenBank/DDBJ whole genome shotgun (WGS) entry which is preliminary data.</text>
</comment>